<evidence type="ECO:0000313" key="1">
    <source>
        <dbReference type="EMBL" id="JAH52618.1"/>
    </source>
</evidence>
<proteinExistence type="predicted"/>
<name>A0A0E9TIQ9_ANGAN</name>
<dbReference type="AlphaFoldDB" id="A0A0E9TIQ9"/>
<reference evidence="1" key="2">
    <citation type="journal article" date="2015" name="Fish Shellfish Immunol.">
        <title>Early steps in the European eel (Anguilla anguilla)-Vibrio vulnificus interaction in the gills: Role of the RtxA13 toxin.</title>
        <authorList>
            <person name="Callol A."/>
            <person name="Pajuelo D."/>
            <person name="Ebbesson L."/>
            <person name="Teles M."/>
            <person name="MacKenzie S."/>
            <person name="Amaro C."/>
        </authorList>
    </citation>
    <scope>NUCLEOTIDE SEQUENCE</scope>
</reference>
<organism evidence="1">
    <name type="scientific">Anguilla anguilla</name>
    <name type="common">European freshwater eel</name>
    <name type="synonym">Muraena anguilla</name>
    <dbReference type="NCBI Taxonomy" id="7936"/>
    <lineage>
        <taxon>Eukaryota</taxon>
        <taxon>Metazoa</taxon>
        <taxon>Chordata</taxon>
        <taxon>Craniata</taxon>
        <taxon>Vertebrata</taxon>
        <taxon>Euteleostomi</taxon>
        <taxon>Actinopterygii</taxon>
        <taxon>Neopterygii</taxon>
        <taxon>Teleostei</taxon>
        <taxon>Anguilliformes</taxon>
        <taxon>Anguillidae</taxon>
        <taxon>Anguilla</taxon>
    </lineage>
</organism>
<reference evidence="1" key="1">
    <citation type="submission" date="2014-11" db="EMBL/GenBank/DDBJ databases">
        <authorList>
            <person name="Amaro Gonzalez C."/>
        </authorList>
    </citation>
    <scope>NUCLEOTIDE SEQUENCE</scope>
</reference>
<accession>A0A0E9TIQ9</accession>
<dbReference type="EMBL" id="GBXM01055959">
    <property type="protein sequence ID" value="JAH52618.1"/>
    <property type="molecule type" value="Transcribed_RNA"/>
</dbReference>
<sequence>MVTGKYRVLAVYTRPGSARLLLRVTAERCCCVSMSLKADEASLKSIFPQHNKTNSVASRGIQYSLLIQFLN</sequence>
<protein>
    <submittedName>
        <fullName evidence="1">Uncharacterized protein</fullName>
    </submittedName>
</protein>